<keyword evidence="2" id="KW-1003">Cell membrane</keyword>
<proteinExistence type="predicted"/>
<evidence type="ECO:0000256" key="3">
    <source>
        <dbReference type="ARBA" id="ARBA00022692"/>
    </source>
</evidence>
<dbReference type="InterPro" id="IPR018076">
    <property type="entry name" value="T2SS_GspF_dom"/>
</dbReference>
<evidence type="ECO:0000313" key="9">
    <source>
        <dbReference type="EMBL" id="QDB78106.1"/>
    </source>
</evidence>
<sequence length="287" mass="29785">MRRDAHRGRAGPRRPAGRARRPSLDGPHPRRSAAPGPAARRGARRRPVGSGAGRGLGDGERAPRARPAPRGPPLDAGARRRRGTAVRRGWATRGPPCATAGQVPAVSPVLLVVLALLAAAGWAAPRPGPQRPGRRRPRRVVAAEECDPAVLLDLLDVALAAGTSVPGALEALGSAVAPDPAAGPLRAAGASLRLGGGWREAWEPCPPQLLPLAEALEPAWSDGVDPYPLVRQAAATIRSRRRRDSQEAAERLASRLVLPLGLCFLPAFVLLAMAPVLLSGVGALLGP</sequence>
<dbReference type="Pfam" id="PF00482">
    <property type="entry name" value="T2SSF"/>
    <property type="match status" value="1"/>
</dbReference>
<reference evidence="9 10" key="1">
    <citation type="submission" date="2019-05" db="EMBL/GenBank/DDBJ databases">
        <title>Georgenia *** sp. nov., and Georgenia *** sp. nov., isolated from the intestinal contents of plateau pika (Ochotona curzoniae) in the Qinghai-Tibet plateau of China.</title>
        <authorList>
            <person name="Tian Z."/>
        </authorList>
    </citation>
    <scope>NUCLEOTIDE SEQUENCE [LARGE SCALE GENOMIC DNA]</scope>
    <source>
        <strain evidence="9 10">Z294</strain>
    </source>
</reference>
<comment type="subcellular location">
    <subcellularLocation>
        <location evidence="1">Cell membrane</location>
        <topology evidence="1">Multi-pass membrane protein</topology>
    </subcellularLocation>
</comment>
<keyword evidence="3 7" id="KW-0812">Transmembrane</keyword>
<organism evidence="9 10">
    <name type="scientific">Georgenia wutianyii</name>
    <dbReference type="NCBI Taxonomy" id="2585135"/>
    <lineage>
        <taxon>Bacteria</taxon>
        <taxon>Bacillati</taxon>
        <taxon>Actinomycetota</taxon>
        <taxon>Actinomycetes</taxon>
        <taxon>Micrococcales</taxon>
        <taxon>Bogoriellaceae</taxon>
        <taxon>Georgenia</taxon>
    </lineage>
</organism>
<feature type="compositionally biased region" description="Basic residues" evidence="6">
    <location>
        <begin position="1"/>
        <end position="21"/>
    </location>
</feature>
<dbReference type="PANTHER" id="PTHR35007:SF3">
    <property type="entry name" value="POSSIBLE CONSERVED ALANINE RICH MEMBRANE PROTEIN"/>
    <property type="match status" value="1"/>
</dbReference>
<feature type="domain" description="Type II secretion system protein GspF" evidence="8">
    <location>
        <begin position="152"/>
        <end position="272"/>
    </location>
</feature>
<evidence type="ECO:0000256" key="6">
    <source>
        <dbReference type="SAM" id="MobiDB-lite"/>
    </source>
</evidence>
<gene>
    <name evidence="9" type="ORF">FE251_01010</name>
</gene>
<feature type="region of interest" description="Disordered" evidence="6">
    <location>
        <begin position="1"/>
        <end position="101"/>
    </location>
</feature>
<evidence type="ECO:0000256" key="2">
    <source>
        <dbReference type="ARBA" id="ARBA00022475"/>
    </source>
</evidence>
<evidence type="ECO:0000259" key="8">
    <source>
        <dbReference type="Pfam" id="PF00482"/>
    </source>
</evidence>
<evidence type="ECO:0000256" key="1">
    <source>
        <dbReference type="ARBA" id="ARBA00004651"/>
    </source>
</evidence>
<keyword evidence="10" id="KW-1185">Reference proteome</keyword>
<evidence type="ECO:0000313" key="10">
    <source>
        <dbReference type="Proteomes" id="UP000313948"/>
    </source>
</evidence>
<accession>A0ABX5VIF1</accession>
<keyword evidence="5 7" id="KW-0472">Membrane</keyword>
<dbReference type="PANTHER" id="PTHR35007">
    <property type="entry name" value="INTEGRAL MEMBRANE PROTEIN-RELATED"/>
    <property type="match status" value="1"/>
</dbReference>
<evidence type="ECO:0000256" key="5">
    <source>
        <dbReference type="ARBA" id="ARBA00023136"/>
    </source>
</evidence>
<evidence type="ECO:0000256" key="4">
    <source>
        <dbReference type="ARBA" id="ARBA00022989"/>
    </source>
</evidence>
<dbReference type="Proteomes" id="UP000313948">
    <property type="component" value="Chromosome"/>
</dbReference>
<keyword evidence="4 7" id="KW-1133">Transmembrane helix</keyword>
<protein>
    <recommendedName>
        <fullName evidence="8">Type II secretion system protein GspF domain-containing protein</fullName>
    </recommendedName>
</protein>
<dbReference type="EMBL" id="CP040899">
    <property type="protein sequence ID" value="QDB78106.1"/>
    <property type="molecule type" value="Genomic_DNA"/>
</dbReference>
<evidence type="ECO:0000256" key="7">
    <source>
        <dbReference type="SAM" id="Phobius"/>
    </source>
</evidence>
<feature type="transmembrane region" description="Helical" evidence="7">
    <location>
        <begin position="256"/>
        <end position="278"/>
    </location>
</feature>
<name>A0ABX5VIF1_9MICO</name>